<dbReference type="PANTHER" id="PTHR43132">
    <property type="entry name" value="ARSENICAL RESISTANCE OPERON REPRESSOR ARSR-RELATED"/>
    <property type="match status" value="1"/>
</dbReference>
<evidence type="ECO:0000259" key="4">
    <source>
        <dbReference type="PROSITE" id="PS50987"/>
    </source>
</evidence>
<protein>
    <submittedName>
        <fullName evidence="5">HTH-type transcriptional regulator KmtR</fullName>
    </submittedName>
</protein>
<evidence type="ECO:0000256" key="2">
    <source>
        <dbReference type="ARBA" id="ARBA00023125"/>
    </source>
</evidence>
<sequence>MSLEHNLVPDEALFTEAADALKLLAEPTRLQLLFLLIDAEFNVTQLVSLTGASRTVVSQHLAKLRLGGLVSSRKEGRNMLYRIADGHVARLVVETLSRADHVRSGEPGDNEFN</sequence>
<dbReference type="SUPFAM" id="SSF46785">
    <property type="entry name" value="Winged helix' DNA-binding domain"/>
    <property type="match status" value="1"/>
</dbReference>
<evidence type="ECO:0000313" key="5">
    <source>
        <dbReference type="EMBL" id="QGU05160.1"/>
    </source>
</evidence>
<feature type="domain" description="HTH arsR-type" evidence="4">
    <location>
        <begin position="9"/>
        <end position="103"/>
    </location>
</feature>
<dbReference type="InterPro" id="IPR001845">
    <property type="entry name" value="HTH_ArsR_DNA-bd_dom"/>
</dbReference>
<proteinExistence type="predicted"/>
<dbReference type="InterPro" id="IPR051011">
    <property type="entry name" value="Metal_resp_trans_reg"/>
</dbReference>
<evidence type="ECO:0000256" key="3">
    <source>
        <dbReference type="ARBA" id="ARBA00023163"/>
    </source>
</evidence>
<dbReference type="InterPro" id="IPR011991">
    <property type="entry name" value="ArsR-like_HTH"/>
</dbReference>
<dbReference type="Gene3D" id="1.10.10.10">
    <property type="entry name" value="Winged helix-like DNA-binding domain superfamily/Winged helix DNA-binding domain"/>
    <property type="match status" value="1"/>
</dbReference>
<dbReference type="PANTHER" id="PTHR43132:SF8">
    <property type="entry name" value="HTH-TYPE TRANSCRIPTIONAL REGULATOR KMTR"/>
    <property type="match status" value="1"/>
</dbReference>
<keyword evidence="1" id="KW-0805">Transcription regulation</keyword>
<dbReference type="Pfam" id="PF01022">
    <property type="entry name" value="HTH_5"/>
    <property type="match status" value="1"/>
</dbReference>
<dbReference type="EMBL" id="CP046453">
    <property type="protein sequence ID" value="QGU05160.1"/>
    <property type="molecule type" value="Genomic_DNA"/>
</dbReference>
<gene>
    <name evidence="5" type="primary">kmtR1</name>
    <name evidence="5" type="ORF">CETAM_09555</name>
</gene>
<dbReference type="PRINTS" id="PR00778">
    <property type="entry name" value="HTHARSR"/>
</dbReference>
<dbReference type="NCBIfam" id="NF033788">
    <property type="entry name" value="HTH_metalloreg"/>
    <property type="match status" value="1"/>
</dbReference>
<dbReference type="GO" id="GO:0003677">
    <property type="term" value="F:DNA binding"/>
    <property type="evidence" value="ECO:0007669"/>
    <property type="project" value="UniProtKB-KW"/>
</dbReference>
<organism evidence="5 6">
    <name type="scientific">Corynebacterium comes</name>
    <dbReference type="NCBI Taxonomy" id="2675218"/>
    <lineage>
        <taxon>Bacteria</taxon>
        <taxon>Bacillati</taxon>
        <taxon>Actinomycetota</taxon>
        <taxon>Actinomycetes</taxon>
        <taxon>Mycobacteriales</taxon>
        <taxon>Corynebacteriaceae</taxon>
        <taxon>Corynebacterium</taxon>
    </lineage>
</organism>
<dbReference type="InterPro" id="IPR036390">
    <property type="entry name" value="WH_DNA-bd_sf"/>
</dbReference>
<reference evidence="5 6" key="1">
    <citation type="journal article" date="2021" name="Int. J. Syst. Evol. Microbiol.">
        <title>Classification of three corynebacterial strains isolated from a small paddock in North Rhine-Westphalia: proposal of &lt;i&gt;Corynebacterium kalinowskii&lt;/i&gt; sp. nov., &lt;i&gt;Corynebacterium comes&lt;/i&gt; sp. nov. and &lt;i&gt;Corynebacterium occultum&lt;/i&gt; sp. nov.</title>
        <authorList>
            <person name="Schaffert L."/>
            <person name="Ruwe M."/>
            <person name="Milse J."/>
            <person name="Hanuschka K."/>
            <person name="Ortseifen V."/>
            <person name="Droste J."/>
            <person name="Brandt D."/>
            <person name="Schl L."/>
            <person name="Kutter Y."/>
            <person name="Vinke S."/>
            <person name="Vieh P."/>
            <person name="Jacob L."/>
            <person name="L N.C."/>
            <person name="Schulte-Berndt E."/>
            <person name="Hain C."/>
            <person name="Linder M."/>
            <person name="Schmidt P."/>
            <person name="Wollenschl L."/>
            <person name="Luttermann T."/>
            <person name="Thieme E."/>
            <person name="Hassa J."/>
            <person name="Haak M."/>
            <person name="Wittchen M."/>
            <person name="Mentz A."/>
            <person name="Persicke M."/>
            <person name="Busche T."/>
            <person name="R C."/>
        </authorList>
    </citation>
    <scope>NUCLEOTIDE SEQUENCE [LARGE SCALE GENOMIC DNA]</scope>
    <source>
        <strain evidence="5 6">2019</strain>
    </source>
</reference>
<dbReference type="CDD" id="cd00090">
    <property type="entry name" value="HTH_ARSR"/>
    <property type="match status" value="1"/>
</dbReference>
<dbReference type="AlphaFoldDB" id="A0A6B8W5H5"/>
<keyword evidence="2" id="KW-0238">DNA-binding</keyword>
<evidence type="ECO:0000256" key="1">
    <source>
        <dbReference type="ARBA" id="ARBA00023015"/>
    </source>
</evidence>
<name>A0A6B8W5H5_9CORY</name>
<dbReference type="GO" id="GO:0003700">
    <property type="term" value="F:DNA-binding transcription factor activity"/>
    <property type="evidence" value="ECO:0007669"/>
    <property type="project" value="InterPro"/>
</dbReference>
<evidence type="ECO:0000313" key="6">
    <source>
        <dbReference type="Proteomes" id="UP000425178"/>
    </source>
</evidence>
<dbReference type="PROSITE" id="PS50987">
    <property type="entry name" value="HTH_ARSR_2"/>
    <property type="match status" value="1"/>
</dbReference>
<keyword evidence="6" id="KW-1185">Reference proteome</keyword>
<accession>A0A6B8W5H5</accession>
<dbReference type="Proteomes" id="UP000425178">
    <property type="component" value="Chromosome"/>
</dbReference>
<dbReference type="KEGG" id="ccoe:CETAM_09555"/>
<dbReference type="SMART" id="SM00418">
    <property type="entry name" value="HTH_ARSR"/>
    <property type="match status" value="1"/>
</dbReference>
<dbReference type="InterPro" id="IPR036388">
    <property type="entry name" value="WH-like_DNA-bd_sf"/>
</dbReference>
<keyword evidence="3" id="KW-0804">Transcription</keyword>
<dbReference type="RefSeq" id="WP_156228639.1">
    <property type="nucleotide sequence ID" value="NZ_CP046453.1"/>
</dbReference>